<feature type="transmembrane region" description="Helical" evidence="1">
    <location>
        <begin position="21"/>
        <end position="43"/>
    </location>
</feature>
<dbReference type="HOGENOM" id="CLU_978697_0_0_14"/>
<sequence length="284" mass="32507">MKHALFVSLTKVKDIYFLKDARWFHAFLVYLIASVLLVFPISLNLINSKTTNYELIGAELATKEIDGLLDELPNFSIAQGKLYYAPELEDQVITTNLNDSFIIILNTTSTKIEGISTKINTIIFNDSSFEVYLAGVSFNYDYQRFSNIHVSDLKNMDSDDAMTMIYNNIYVSLKSTFLLPLILVLIVVFFVTNLIFMLIIAMFARLLRIRDHNVPIYSEILKISFFASLLPSIISMLIGLLAPPITIVLFNFGLPLMLLIIYHKSKQIQINDIYKTQKDVEYLQ</sequence>
<accession>U4KN80</accession>
<feature type="transmembrane region" description="Helical" evidence="1">
    <location>
        <begin position="216"/>
        <end position="238"/>
    </location>
</feature>
<feature type="transmembrane region" description="Helical" evidence="1">
    <location>
        <begin position="177"/>
        <end position="204"/>
    </location>
</feature>
<dbReference type="KEGG" id="abra:BN85306840"/>
<protein>
    <recommendedName>
        <fullName evidence="4">DUF1189 domain-containing protein</fullName>
    </recommendedName>
</protein>
<name>U4KN80_9MOLU</name>
<dbReference type="EMBL" id="FO681348">
    <property type="protein sequence ID" value="CCV65705.1"/>
    <property type="molecule type" value="Genomic_DNA"/>
</dbReference>
<keyword evidence="3" id="KW-1185">Reference proteome</keyword>
<reference evidence="2 3" key="1">
    <citation type="journal article" date="2013" name="J. Mol. Microbiol. Biotechnol.">
        <title>Analysis of the Complete Genomes of Acholeplasma brassicae , A. palmae and A. laidlawii and Their Comparison to the Obligate Parasites from ' Candidatus Phytoplasma'.</title>
        <authorList>
            <person name="Kube M."/>
            <person name="Siewert C."/>
            <person name="Migdoll A.M."/>
            <person name="Duduk B."/>
            <person name="Holz S."/>
            <person name="Rabus R."/>
            <person name="Seemuller E."/>
            <person name="Mitrovic J."/>
            <person name="Muller I."/>
            <person name="Buttner C."/>
            <person name="Reinhardt R."/>
        </authorList>
    </citation>
    <scope>NUCLEOTIDE SEQUENCE [LARGE SCALE GENOMIC DNA]</scope>
    <source>
        <strain evidence="3">0502</strain>
    </source>
</reference>
<dbReference type="InterPro" id="IPR009574">
    <property type="entry name" value="DUF1189"/>
</dbReference>
<dbReference type="Proteomes" id="UP000032737">
    <property type="component" value="Chromosome"/>
</dbReference>
<feature type="transmembrane region" description="Helical" evidence="1">
    <location>
        <begin position="244"/>
        <end position="262"/>
    </location>
</feature>
<keyword evidence="1" id="KW-1133">Transmembrane helix</keyword>
<keyword evidence="1" id="KW-0472">Membrane</keyword>
<evidence type="ECO:0000256" key="1">
    <source>
        <dbReference type="SAM" id="Phobius"/>
    </source>
</evidence>
<dbReference type="Pfam" id="PF06691">
    <property type="entry name" value="DUF1189"/>
    <property type="match status" value="1"/>
</dbReference>
<dbReference type="STRING" id="61635.BN85306840"/>
<dbReference type="AlphaFoldDB" id="U4KN80"/>
<proteinExistence type="predicted"/>
<evidence type="ECO:0000313" key="3">
    <source>
        <dbReference type="Proteomes" id="UP000032737"/>
    </source>
</evidence>
<gene>
    <name evidence="2" type="ORF">BN85306840</name>
</gene>
<evidence type="ECO:0000313" key="2">
    <source>
        <dbReference type="EMBL" id="CCV65705.1"/>
    </source>
</evidence>
<evidence type="ECO:0008006" key="4">
    <source>
        <dbReference type="Google" id="ProtNLM"/>
    </source>
</evidence>
<organism evidence="2 3">
    <name type="scientific">Acholeplasma brassicae</name>
    <dbReference type="NCBI Taxonomy" id="61635"/>
    <lineage>
        <taxon>Bacteria</taxon>
        <taxon>Bacillati</taxon>
        <taxon>Mycoplasmatota</taxon>
        <taxon>Mollicutes</taxon>
        <taxon>Acholeplasmatales</taxon>
        <taxon>Acholeplasmataceae</taxon>
        <taxon>Acholeplasma</taxon>
    </lineage>
</organism>
<dbReference type="RefSeq" id="WP_030004564.1">
    <property type="nucleotide sequence ID" value="NC_022549.1"/>
</dbReference>
<keyword evidence="1" id="KW-0812">Transmembrane</keyword>